<evidence type="ECO:0000313" key="17">
    <source>
        <dbReference type="Proteomes" id="UP001174997"/>
    </source>
</evidence>
<dbReference type="SUPFAM" id="SSF56529">
    <property type="entry name" value="FAH"/>
    <property type="match status" value="1"/>
</dbReference>
<dbReference type="InterPro" id="IPR036462">
    <property type="entry name" value="Fumarylacetoacetase_N_sf"/>
</dbReference>
<keyword evidence="6 12" id="KW-0106">Calcium</keyword>
<comment type="catalytic activity">
    <reaction evidence="13">
        <text>4-fumarylacetoacetate + H2O = acetoacetate + fumarate + H(+)</text>
        <dbReference type="Rhea" id="RHEA:10244"/>
        <dbReference type="ChEBI" id="CHEBI:13705"/>
        <dbReference type="ChEBI" id="CHEBI:15377"/>
        <dbReference type="ChEBI" id="CHEBI:15378"/>
        <dbReference type="ChEBI" id="CHEBI:18034"/>
        <dbReference type="ChEBI" id="CHEBI:29806"/>
        <dbReference type="EC" id="3.7.1.2"/>
    </reaction>
</comment>
<dbReference type="Pfam" id="PF01557">
    <property type="entry name" value="FAA_hydrolase"/>
    <property type="match status" value="1"/>
</dbReference>
<evidence type="ECO:0000256" key="7">
    <source>
        <dbReference type="ARBA" id="ARBA00022842"/>
    </source>
</evidence>
<sequence>MANESWIPGYSPSTDFSLANIPFGIISTPEDSTPRPAIAIGDFALDLKTWLAEVNREKLTGIFSGVDIDQLNHALSQPTLNVFAALGRPVHKIVRKGLQDVLRKDTPHLQLLRDDDNVKAKTLRRLSEVTMHLPMEIGDYTDFYAGYHHAYAVGVMFRGPENALQPNYMHLPVGYHGRASSIVVDGTPIRRPVGQILLDPKAEPKQPVTGPTRKLDIELELGCFISKPNKMGESVDVNQAEEHIFGYVLLNDWSARDIQAWEYVPLGPFNGKNFGTTISAWVVLADALEPFKVKTEIENKTELQEYLKGHEEKTVFDIKLEVDLRTADGSMTTIGRTSSKYLMWSFPQMIAHHTLGGCPMRPGDLLGSGTISGPGGVEERGSLLEMTENGKKEVLLAGMNARTFLKDGDSITLRGFCADDGDGVRVGFGRCSGKIYGAAQR</sequence>
<dbReference type="GO" id="GO:0004334">
    <property type="term" value="F:fumarylacetoacetase activity"/>
    <property type="evidence" value="ECO:0007669"/>
    <property type="project" value="UniProtKB-UniRule"/>
</dbReference>
<feature type="binding site" evidence="12">
    <location>
        <position position="276"/>
    </location>
    <ligand>
        <name>Mg(2+)</name>
        <dbReference type="ChEBI" id="CHEBI:18420"/>
    </ligand>
</feature>
<keyword evidence="8 13" id="KW-0828">Tyrosine catabolism</keyword>
<feature type="binding site" evidence="12">
    <location>
        <position position="252"/>
    </location>
    <ligand>
        <name>Ca(2+)</name>
        <dbReference type="ChEBI" id="CHEBI:29108"/>
    </ligand>
</feature>
<accession>A0AA39ZIT7</accession>
<gene>
    <name evidence="16" type="ORF">QBC41DRAFT_362876</name>
</gene>
<feature type="binding site" evidence="12">
    <location>
        <position position="252"/>
    </location>
    <ligand>
        <name>Mg(2+)</name>
        <dbReference type="ChEBI" id="CHEBI:18420"/>
    </ligand>
</feature>
<dbReference type="GO" id="GO:0046872">
    <property type="term" value="F:metal ion binding"/>
    <property type="evidence" value="ECO:0007669"/>
    <property type="project" value="UniProtKB-UniRule"/>
</dbReference>
<dbReference type="EC" id="3.7.1.2" evidence="3 13"/>
<evidence type="ECO:0000313" key="16">
    <source>
        <dbReference type="EMBL" id="KAK0671881.1"/>
    </source>
</evidence>
<dbReference type="EMBL" id="JAULSY010000017">
    <property type="protein sequence ID" value="KAK0671881.1"/>
    <property type="molecule type" value="Genomic_DNA"/>
</dbReference>
<dbReference type="GO" id="GO:1902000">
    <property type="term" value="P:homogentisate catabolic process"/>
    <property type="evidence" value="ECO:0007669"/>
    <property type="project" value="TreeGrafter"/>
</dbReference>
<evidence type="ECO:0000256" key="8">
    <source>
        <dbReference type="ARBA" id="ARBA00022878"/>
    </source>
</evidence>
<dbReference type="FunFam" id="3.90.850.10:FF:000009">
    <property type="entry name" value="Fumarylacetoacetase"/>
    <property type="match status" value="1"/>
</dbReference>
<keyword evidence="9 13" id="KW-0585">Phenylalanine catabolism</keyword>
<comment type="pathway">
    <text evidence="1 13">Amino-acid degradation; L-phenylalanine degradation; acetoacetate and fumarate from L-phenylalanine: step 6/6.</text>
</comment>
<dbReference type="InterPro" id="IPR015377">
    <property type="entry name" value="Fumarylacetoacetase_N"/>
</dbReference>
<feature type="binding site" evidence="11">
    <location>
        <position position="144"/>
    </location>
    <ligand>
        <name>substrate</name>
    </ligand>
</feature>
<evidence type="ECO:0000256" key="6">
    <source>
        <dbReference type="ARBA" id="ARBA00022837"/>
    </source>
</evidence>
<dbReference type="Pfam" id="PF09298">
    <property type="entry name" value="FAA_hydrolase_N"/>
    <property type="match status" value="1"/>
</dbReference>
<dbReference type="PANTHER" id="PTHR43069:SF2">
    <property type="entry name" value="FUMARYLACETOACETASE"/>
    <property type="match status" value="1"/>
</dbReference>
<feature type="domain" description="Fumarylacetoacetase-like C-terminal" evidence="14">
    <location>
        <begin position="164"/>
        <end position="414"/>
    </location>
</feature>
<dbReference type="InterPro" id="IPR036663">
    <property type="entry name" value="Fumarylacetoacetase_C_sf"/>
</dbReference>
<evidence type="ECO:0000256" key="12">
    <source>
        <dbReference type="PIRSR" id="PIRSR605959-3"/>
    </source>
</evidence>
<feature type="binding site" evidence="11">
    <location>
        <position position="370"/>
    </location>
    <ligand>
        <name>substrate</name>
    </ligand>
</feature>
<evidence type="ECO:0000256" key="4">
    <source>
        <dbReference type="ARBA" id="ARBA00022723"/>
    </source>
</evidence>
<evidence type="ECO:0000259" key="14">
    <source>
        <dbReference type="Pfam" id="PF01557"/>
    </source>
</evidence>
<dbReference type="Gene3D" id="3.90.850.10">
    <property type="entry name" value="Fumarylacetoacetase-like, C-terminal domain"/>
    <property type="match status" value="1"/>
</dbReference>
<keyword evidence="4 12" id="KW-0479">Metal-binding</keyword>
<dbReference type="Gene3D" id="2.30.30.230">
    <property type="entry name" value="Fumarylacetoacetase, N-terminal domain"/>
    <property type="match status" value="1"/>
</dbReference>
<evidence type="ECO:0000256" key="9">
    <source>
        <dbReference type="ARBA" id="ARBA00023232"/>
    </source>
</evidence>
<dbReference type="GO" id="GO:0006572">
    <property type="term" value="P:L-tyrosine catabolic process"/>
    <property type="evidence" value="ECO:0007669"/>
    <property type="project" value="UniProtKB-UniRule"/>
</dbReference>
<feature type="binding site" evidence="11">
    <location>
        <position position="259"/>
    </location>
    <ligand>
        <name>substrate</name>
    </ligand>
</feature>
<organism evidence="16 17">
    <name type="scientific">Cercophora samala</name>
    <dbReference type="NCBI Taxonomy" id="330535"/>
    <lineage>
        <taxon>Eukaryota</taxon>
        <taxon>Fungi</taxon>
        <taxon>Dikarya</taxon>
        <taxon>Ascomycota</taxon>
        <taxon>Pezizomycotina</taxon>
        <taxon>Sordariomycetes</taxon>
        <taxon>Sordariomycetidae</taxon>
        <taxon>Sordariales</taxon>
        <taxon>Lasiosphaeriaceae</taxon>
        <taxon>Cercophora</taxon>
    </lineage>
</organism>
<feature type="binding site" evidence="11">
    <location>
        <position position="263"/>
    </location>
    <ligand>
        <name>substrate</name>
    </ligand>
</feature>
<dbReference type="InterPro" id="IPR005959">
    <property type="entry name" value="Fumarylacetoacetase"/>
</dbReference>
<dbReference type="Proteomes" id="UP001174997">
    <property type="component" value="Unassembled WGS sequence"/>
</dbReference>
<comment type="similarity">
    <text evidence="2 13">Belongs to the FAH family.</text>
</comment>
<evidence type="ECO:0000256" key="5">
    <source>
        <dbReference type="ARBA" id="ARBA00022801"/>
    </source>
</evidence>
<reference evidence="16" key="1">
    <citation type="submission" date="2023-06" db="EMBL/GenBank/DDBJ databases">
        <title>Genome-scale phylogeny and comparative genomics of the fungal order Sordariales.</title>
        <authorList>
            <consortium name="Lawrence Berkeley National Laboratory"/>
            <person name="Hensen N."/>
            <person name="Bonometti L."/>
            <person name="Westerberg I."/>
            <person name="Brannstrom I.O."/>
            <person name="Guillou S."/>
            <person name="Cros-Aarteil S."/>
            <person name="Calhoun S."/>
            <person name="Haridas S."/>
            <person name="Kuo A."/>
            <person name="Mondo S."/>
            <person name="Pangilinan J."/>
            <person name="Riley R."/>
            <person name="Labutti K."/>
            <person name="Andreopoulos B."/>
            <person name="Lipzen A."/>
            <person name="Chen C."/>
            <person name="Yanf M."/>
            <person name="Daum C."/>
            <person name="Ng V."/>
            <person name="Clum A."/>
            <person name="Steindorff A."/>
            <person name="Ohm R."/>
            <person name="Martin F."/>
            <person name="Silar P."/>
            <person name="Natvig D."/>
            <person name="Lalanne C."/>
            <person name="Gautier V."/>
            <person name="Ament-Velasquez S.L."/>
            <person name="Kruys A."/>
            <person name="Hutchinson M.I."/>
            <person name="Powell A.J."/>
            <person name="Barry K."/>
            <person name="Miller A.N."/>
            <person name="Grigoriev I.V."/>
            <person name="Debuchy R."/>
            <person name="Gladieux P."/>
            <person name="Thoren M.H."/>
            <person name="Johannesson H."/>
        </authorList>
    </citation>
    <scope>NUCLEOTIDE SEQUENCE</scope>
    <source>
        <strain evidence="16">CBS 307.81</strain>
    </source>
</reference>
<evidence type="ECO:0000256" key="13">
    <source>
        <dbReference type="RuleBase" id="RU366008"/>
    </source>
</evidence>
<feature type="binding site" evidence="11">
    <location>
        <position position="158"/>
    </location>
    <ligand>
        <name>substrate</name>
    </ligand>
</feature>
<keyword evidence="17" id="KW-1185">Reference proteome</keyword>
<dbReference type="PANTHER" id="PTHR43069">
    <property type="entry name" value="FUMARYLACETOACETASE"/>
    <property type="match status" value="1"/>
</dbReference>
<evidence type="ECO:0000256" key="1">
    <source>
        <dbReference type="ARBA" id="ARBA00004782"/>
    </source>
</evidence>
<name>A0AA39ZIT7_9PEZI</name>
<evidence type="ECO:0000259" key="15">
    <source>
        <dbReference type="Pfam" id="PF09298"/>
    </source>
</evidence>
<evidence type="ECO:0000256" key="11">
    <source>
        <dbReference type="PIRSR" id="PIRSR605959-2"/>
    </source>
</evidence>
<dbReference type="NCBIfam" id="TIGR01266">
    <property type="entry name" value="fum_ac_acetase"/>
    <property type="match status" value="1"/>
</dbReference>
<dbReference type="SUPFAM" id="SSF63433">
    <property type="entry name" value="Fumarylacetoacetate hydrolase, FAH, N-terminal domain"/>
    <property type="match status" value="1"/>
</dbReference>
<keyword evidence="5 13" id="KW-0378">Hydrolase</keyword>
<proteinExistence type="inferred from homology"/>
<dbReference type="InterPro" id="IPR011234">
    <property type="entry name" value="Fumarylacetoacetase-like_C"/>
</dbReference>
<feature type="active site" description="Proton acceptor" evidence="10">
    <location>
        <position position="149"/>
    </location>
</feature>
<feature type="binding site" evidence="12">
    <location>
        <position position="220"/>
    </location>
    <ligand>
        <name>Ca(2+)</name>
        <dbReference type="ChEBI" id="CHEBI:29108"/>
    </ligand>
</feature>
<feature type="domain" description="Fumarylacetoacetase N-terminal" evidence="15">
    <location>
        <begin position="19"/>
        <end position="134"/>
    </location>
</feature>
<dbReference type="GO" id="GO:0006559">
    <property type="term" value="P:L-phenylalanine catabolic process"/>
    <property type="evidence" value="ECO:0007669"/>
    <property type="project" value="UniProtKB-UniRule"/>
</dbReference>
<keyword evidence="7 12" id="KW-0460">Magnesium</keyword>
<feature type="binding site" evidence="12">
    <location>
        <position position="272"/>
    </location>
    <ligand>
        <name>Mg(2+)</name>
        <dbReference type="ChEBI" id="CHEBI:18420"/>
    </ligand>
</feature>
<dbReference type="AlphaFoldDB" id="A0AA39ZIT7"/>
<feature type="binding site" evidence="12">
    <location>
        <position position="142"/>
    </location>
    <ligand>
        <name>Ca(2+)</name>
        <dbReference type="ChEBI" id="CHEBI:29108"/>
    </ligand>
</feature>
<feature type="binding site" evidence="12">
    <location>
        <position position="218"/>
    </location>
    <ligand>
        <name>Ca(2+)</name>
        <dbReference type="ChEBI" id="CHEBI:29108"/>
    </ligand>
</feature>
<evidence type="ECO:0000256" key="3">
    <source>
        <dbReference type="ARBA" id="ARBA00012094"/>
    </source>
</evidence>
<evidence type="ECO:0000256" key="10">
    <source>
        <dbReference type="PIRSR" id="PIRSR605959-1"/>
    </source>
</evidence>
<protein>
    <recommendedName>
        <fullName evidence="3 13">Fumarylacetoacetase</fullName>
        <ecNumber evidence="3 13">3.7.1.2</ecNumber>
    </recommendedName>
    <alternativeName>
        <fullName evidence="13">Fumarylacetoacetate hydrolase</fullName>
    </alternativeName>
</protein>
<comment type="cofactor">
    <cofactor evidence="13">
        <name>Mg(2+)</name>
        <dbReference type="ChEBI" id="CHEBI:18420"/>
    </cofactor>
    <cofactor evidence="13">
        <name>Ca(2+)</name>
        <dbReference type="ChEBI" id="CHEBI:29108"/>
    </cofactor>
</comment>
<evidence type="ECO:0000256" key="2">
    <source>
        <dbReference type="ARBA" id="ARBA00010211"/>
    </source>
</evidence>
<comment type="caution">
    <text evidence="16">The sequence shown here is derived from an EMBL/GenBank/DDBJ whole genome shotgun (WGS) entry which is preliminary data.</text>
</comment>